<dbReference type="GO" id="GO:0005576">
    <property type="term" value="C:extracellular region"/>
    <property type="evidence" value="ECO:0007669"/>
    <property type="project" value="InterPro"/>
</dbReference>
<dbReference type="PANTHER" id="PTHR10334">
    <property type="entry name" value="CYSTEINE-RICH SECRETORY PROTEIN-RELATED"/>
    <property type="match status" value="1"/>
</dbReference>
<gene>
    <name evidence="3" type="ORF">QCA50_013917</name>
</gene>
<feature type="compositionally biased region" description="Low complexity" evidence="1">
    <location>
        <begin position="140"/>
        <end position="194"/>
    </location>
</feature>
<dbReference type="InterPro" id="IPR014044">
    <property type="entry name" value="CAP_dom"/>
</dbReference>
<sequence length="349" mass="37222">MQIAIHHPGTQAAPALITRYHTAPTSTQWKTYTTNTVTKVETTVIVVNGSPTTLTTTKTSTLPDGQANAETSTNAQPEAQPTETSITSTDEQTDAQPTGAPTDAPTDAQTDSQPTQAETSSAQPTEAQTDSQPTEAQTEAQPTQAETSSTQQTQAETTSQTQQTSATPTTLTSSTAPATSTTSSAPSSSSSSSSNLNDFEQEILDEHNTKRALSGAQALVWNNTLAQYAADYAKSSFSCDNVQLIHSDGPYGENLAAGYSGGKAPVDAWYDEIKYYDFSNPGFSEKTGHYTQLVWQSSSQMGCAKVDCNNSWKQYTICEYSDTRGNIVGTDPKTHKNFFAENVIKPSSS</sequence>
<name>A0AAW0G1G2_9APHY</name>
<protein>
    <recommendedName>
        <fullName evidence="2">SCP domain-containing protein</fullName>
    </recommendedName>
</protein>
<proteinExistence type="predicted"/>
<feature type="compositionally biased region" description="Polar residues" evidence="1">
    <location>
        <begin position="68"/>
        <end position="96"/>
    </location>
</feature>
<dbReference type="InterPro" id="IPR018244">
    <property type="entry name" value="Allrgn_V5/Tpx1_CS"/>
</dbReference>
<dbReference type="InterPro" id="IPR035940">
    <property type="entry name" value="CAP_sf"/>
</dbReference>
<dbReference type="CDD" id="cd05384">
    <property type="entry name" value="CAP_PRY1-like"/>
    <property type="match status" value="1"/>
</dbReference>
<feature type="region of interest" description="Disordered" evidence="1">
    <location>
        <begin position="52"/>
        <end position="196"/>
    </location>
</feature>
<dbReference type="SMART" id="SM00198">
    <property type="entry name" value="SCP"/>
    <property type="match status" value="1"/>
</dbReference>
<dbReference type="Gene3D" id="3.40.33.10">
    <property type="entry name" value="CAP"/>
    <property type="match status" value="1"/>
</dbReference>
<dbReference type="Pfam" id="PF00188">
    <property type="entry name" value="CAP"/>
    <property type="match status" value="1"/>
</dbReference>
<dbReference type="SUPFAM" id="SSF55797">
    <property type="entry name" value="PR-1-like"/>
    <property type="match status" value="1"/>
</dbReference>
<keyword evidence="4" id="KW-1185">Reference proteome</keyword>
<reference evidence="3 4" key="1">
    <citation type="submission" date="2022-09" db="EMBL/GenBank/DDBJ databases">
        <authorList>
            <person name="Palmer J.M."/>
        </authorList>
    </citation>
    <scope>NUCLEOTIDE SEQUENCE [LARGE SCALE GENOMIC DNA]</scope>
    <source>
        <strain evidence="3 4">DSM 7382</strain>
    </source>
</reference>
<organism evidence="3 4">
    <name type="scientific">Cerrena zonata</name>
    <dbReference type="NCBI Taxonomy" id="2478898"/>
    <lineage>
        <taxon>Eukaryota</taxon>
        <taxon>Fungi</taxon>
        <taxon>Dikarya</taxon>
        <taxon>Basidiomycota</taxon>
        <taxon>Agaricomycotina</taxon>
        <taxon>Agaricomycetes</taxon>
        <taxon>Polyporales</taxon>
        <taxon>Cerrenaceae</taxon>
        <taxon>Cerrena</taxon>
    </lineage>
</organism>
<evidence type="ECO:0000313" key="3">
    <source>
        <dbReference type="EMBL" id="KAK7682885.1"/>
    </source>
</evidence>
<evidence type="ECO:0000313" key="4">
    <source>
        <dbReference type="Proteomes" id="UP001385951"/>
    </source>
</evidence>
<dbReference type="PROSITE" id="PS01009">
    <property type="entry name" value="CRISP_1"/>
    <property type="match status" value="1"/>
</dbReference>
<dbReference type="AlphaFoldDB" id="A0AAW0G1G2"/>
<accession>A0AAW0G1G2</accession>
<dbReference type="InterPro" id="IPR001283">
    <property type="entry name" value="CRISP-related"/>
</dbReference>
<comment type="caution">
    <text evidence="3">The sequence shown here is derived from an EMBL/GenBank/DDBJ whole genome shotgun (WGS) entry which is preliminary data.</text>
</comment>
<feature type="compositionally biased region" description="Polar residues" evidence="1">
    <location>
        <begin position="107"/>
        <end position="139"/>
    </location>
</feature>
<feature type="domain" description="SCP" evidence="2">
    <location>
        <begin position="198"/>
        <end position="329"/>
    </location>
</feature>
<evidence type="ECO:0000259" key="2">
    <source>
        <dbReference type="SMART" id="SM00198"/>
    </source>
</evidence>
<dbReference type="Proteomes" id="UP001385951">
    <property type="component" value="Unassembled WGS sequence"/>
</dbReference>
<feature type="compositionally biased region" description="Low complexity" evidence="1">
    <location>
        <begin position="52"/>
        <end position="63"/>
    </location>
</feature>
<dbReference type="EMBL" id="JASBNA010000033">
    <property type="protein sequence ID" value="KAK7682885.1"/>
    <property type="molecule type" value="Genomic_DNA"/>
</dbReference>
<dbReference type="PRINTS" id="PR00837">
    <property type="entry name" value="V5TPXLIKE"/>
</dbReference>
<evidence type="ECO:0000256" key="1">
    <source>
        <dbReference type="SAM" id="MobiDB-lite"/>
    </source>
</evidence>